<evidence type="ECO:0000256" key="5">
    <source>
        <dbReference type="PIRSR" id="PIRSR000097-2"/>
    </source>
</evidence>
<dbReference type="InterPro" id="IPR023210">
    <property type="entry name" value="NADP_OxRdtase_dom"/>
</dbReference>
<dbReference type="Pfam" id="PF00248">
    <property type="entry name" value="Aldo_ket_red"/>
    <property type="match status" value="1"/>
</dbReference>
<evidence type="ECO:0000256" key="1">
    <source>
        <dbReference type="ARBA" id="ARBA00007905"/>
    </source>
</evidence>
<protein>
    <submittedName>
        <fullName evidence="8">Putative oxidoreductase/MSMEI_2347</fullName>
        <ecNumber evidence="8">1.-.-.-</ecNumber>
    </submittedName>
</protein>
<evidence type="ECO:0000256" key="6">
    <source>
        <dbReference type="PIRSR" id="PIRSR000097-3"/>
    </source>
</evidence>
<evidence type="ECO:0000256" key="4">
    <source>
        <dbReference type="PIRSR" id="PIRSR000097-1"/>
    </source>
</evidence>
<dbReference type="PROSITE" id="PS00062">
    <property type="entry name" value="ALDOKETO_REDUCTASE_2"/>
    <property type="match status" value="1"/>
</dbReference>
<dbReference type="SUPFAM" id="SSF51430">
    <property type="entry name" value="NAD(P)-linked oxidoreductase"/>
    <property type="match status" value="1"/>
</dbReference>
<dbReference type="EMBL" id="CACRSP010000015">
    <property type="protein sequence ID" value="VYT21977.1"/>
    <property type="molecule type" value="Genomic_DNA"/>
</dbReference>
<evidence type="ECO:0000256" key="2">
    <source>
        <dbReference type="ARBA" id="ARBA00022857"/>
    </source>
</evidence>
<feature type="site" description="Lowers pKa of active site Tyr" evidence="6">
    <location>
        <position position="85"/>
    </location>
</feature>
<evidence type="ECO:0000259" key="7">
    <source>
        <dbReference type="Pfam" id="PF00248"/>
    </source>
</evidence>
<dbReference type="InterPro" id="IPR020471">
    <property type="entry name" value="AKR"/>
</dbReference>
<feature type="domain" description="NADP-dependent oxidoreductase" evidence="7">
    <location>
        <begin position="28"/>
        <end position="204"/>
    </location>
</feature>
<evidence type="ECO:0000313" key="8">
    <source>
        <dbReference type="EMBL" id="VYT21977.1"/>
    </source>
</evidence>
<dbReference type="EC" id="1.-.-.-" evidence="8"/>
<feature type="binding site" evidence="5">
    <location>
        <position position="118"/>
    </location>
    <ligand>
        <name>substrate</name>
    </ligand>
</feature>
<feature type="active site" description="Proton donor" evidence="4">
    <location>
        <position position="56"/>
    </location>
</feature>
<dbReference type="InterPro" id="IPR018170">
    <property type="entry name" value="Aldo/ket_reductase_CS"/>
</dbReference>
<dbReference type="PROSITE" id="PS00798">
    <property type="entry name" value="ALDOKETO_REDUCTASE_1"/>
    <property type="match status" value="1"/>
</dbReference>
<keyword evidence="2" id="KW-0521">NADP</keyword>
<accession>A0A6N2UXE1</accession>
<dbReference type="Gene3D" id="3.20.20.100">
    <property type="entry name" value="NADP-dependent oxidoreductase domain"/>
    <property type="match status" value="1"/>
</dbReference>
<dbReference type="PRINTS" id="PR00069">
    <property type="entry name" value="ALDKETRDTASE"/>
</dbReference>
<proteinExistence type="inferred from homology"/>
<dbReference type="FunFam" id="3.20.20.100:FF:000002">
    <property type="entry name" value="2,5-diketo-D-gluconic acid reductase A"/>
    <property type="match status" value="1"/>
</dbReference>
<dbReference type="PIRSF" id="PIRSF000097">
    <property type="entry name" value="AKR"/>
    <property type="match status" value="1"/>
</dbReference>
<reference evidence="8" key="1">
    <citation type="submission" date="2019-11" db="EMBL/GenBank/DDBJ databases">
        <authorList>
            <person name="Feng L."/>
        </authorList>
    </citation>
    <scope>NUCLEOTIDE SEQUENCE</scope>
    <source>
        <strain evidence="8">BdentiumLFYP24</strain>
    </source>
</reference>
<dbReference type="GO" id="GO:0016616">
    <property type="term" value="F:oxidoreductase activity, acting on the CH-OH group of donors, NAD or NADP as acceptor"/>
    <property type="evidence" value="ECO:0007669"/>
    <property type="project" value="UniProtKB-ARBA"/>
</dbReference>
<evidence type="ECO:0000256" key="3">
    <source>
        <dbReference type="ARBA" id="ARBA00023002"/>
    </source>
</evidence>
<keyword evidence="3 8" id="KW-0560">Oxidoreductase</keyword>
<dbReference type="PANTHER" id="PTHR43827:SF3">
    <property type="entry name" value="NADP-DEPENDENT OXIDOREDUCTASE DOMAIN-CONTAINING PROTEIN"/>
    <property type="match status" value="1"/>
</dbReference>
<comment type="similarity">
    <text evidence="1">Belongs to the aldo/keto reductase family.</text>
</comment>
<organism evidence="8">
    <name type="scientific">Bifidobacterium dentium</name>
    <dbReference type="NCBI Taxonomy" id="1689"/>
    <lineage>
        <taxon>Bacteria</taxon>
        <taxon>Bacillati</taxon>
        <taxon>Actinomycetota</taxon>
        <taxon>Actinomycetes</taxon>
        <taxon>Bifidobacteriales</taxon>
        <taxon>Bifidobacteriaceae</taxon>
        <taxon>Bifidobacterium</taxon>
    </lineage>
</organism>
<sequence length="230" mass="25624">MTEPQERHVPTITLSDGNKIPQVGLGVLRIDDEGVTPVVESAIAAGYRHIDGAAGYNNEAGVGRALANTGYNTGSKRETIWVTTKLRDSEQGYDSARKAFDRQLGLLQLEYVDMYMLHWPTPFNWRSGETWKAFVEFRAEGRVKTLGVCNFLPEHLDRLHDETGEYPAVNQIELHPTWQQREVVAYCKEHGIAVEAYSPMARGADLNAGNGAIERIAEAHHVSPAQVILR</sequence>
<dbReference type="PANTHER" id="PTHR43827">
    <property type="entry name" value="2,5-DIKETO-D-GLUCONIC ACID REDUCTASE"/>
    <property type="match status" value="1"/>
</dbReference>
<name>A0A6N2UXE1_9BIFI</name>
<gene>
    <name evidence="8" type="ORF">BDLFYP24_00613</name>
</gene>
<dbReference type="AlphaFoldDB" id="A0A6N2UXE1"/>
<dbReference type="InterPro" id="IPR036812">
    <property type="entry name" value="NAD(P)_OxRdtase_dom_sf"/>
</dbReference>